<feature type="region of interest" description="Disordered" evidence="1">
    <location>
        <begin position="942"/>
        <end position="966"/>
    </location>
</feature>
<accession>A0A9P5L583</accession>
<dbReference type="PROSITE" id="PS51388">
    <property type="entry name" value="GED"/>
    <property type="match status" value="1"/>
</dbReference>
<reference evidence="4" key="1">
    <citation type="submission" date="2020-03" db="EMBL/GenBank/DDBJ databases">
        <title>Draft Genome Sequence of Cylindrodendrum hubeiense.</title>
        <authorList>
            <person name="Buettner E."/>
            <person name="Kellner H."/>
        </authorList>
    </citation>
    <scope>NUCLEOTIDE SEQUENCE</scope>
    <source>
        <strain evidence="4">IHI 201604</strain>
    </source>
</reference>
<dbReference type="Gene3D" id="3.40.50.300">
    <property type="entry name" value="P-loop containing nucleotide triphosphate hydrolases"/>
    <property type="match status" value="1"/>
</dbReference>
<feature type="region of interest" description="Disordered" evidence="1">
    <location>
        <begin position="1"/>
        <end position="58"/>
    </location>
</feature>
<feature type="domain" description="Dynamin-type G" evidence="3">
    <location>
        <begin position="146"/>
        <end position="476"/>
    </location>
</feature>
<dbReference type="GO" id="GO:0005525">
    <property type="term" value="F:GTP binding"/>
    <property type="evidence" value="ECO:0007669"/>
    <property type="project" value="InterPro"/>
</dbReference>
<dbReference type="InterPro" id="IPR027417">
    <property type="entry name" value="P-loop_NTPase"/>
</dbReference>
<dbReference type="SMART" id="SM00053">
    <property type="entry name" value="DYNc"/>
    <property type="match status" value="1"/>
</dbReference>
<dbReference type="Proteomes" id="UP000722485">
    <property type="component" value="Unassembled WGS sequence"/>
</dbReference>
<evidence type="ECO:0008006" key="6">
    <source>
        <dbReference type="Google" id="ProtNLM"/>
    </source>
</evidence>
<dbReference type="InterPro" id="IPR030381">
    <property type="entry name" value="G_DYNAMIN_dom"/>
</dbReference>
<dbReference type="InterPro" id="IPR001401">
    <property type="entry name" value="Dynamin_GTPase"/>
</dbReference>
<feature type="compositionally biased region" description="Low complexity" evidence="1">
    <location>
        <begin position="48"/>
        <end position="58"/>
    </location>
</feature>
<evidence type="ECO:0000259" key="3">
    <source>
        <dbReference type="PROSITE" id="PS51718"/>
    </source>
</evidence>
<dbReference type="AlphaFoldDB" id="A0A9P5L583"/>
<dbReference type="InterPro" id="IPR020850">
    <property type="entry name" value="GED_dom"/>
</dbReference>
<dbReference type="GO" id="GO:0005886">
    <property type="term" value="C:plasma membrane"/>
    <property type="evidence" value="ECO:0007669"/>
    <property type="project" value="TreeGrafter"/>
</dbReference>
<dbReference type="PRINTS" id="PR00195">
    <property type="entry name" value="DYNAMIN"/>
</dbReference>
<feature type="domain" description="GED" evidence="2">
    <location>
        <begin position="836"/>
        <end position="932"/>
    </location>
</feature>
<keyword evidence="5" id="KW-1185">Reference proteome</keyword>
<protein>
    <recommendedName>
        <fullName evidence="6">Mx protein</fullName>
    </recommendedName>
</protein>
<dbReference type="OrthoDB" id="5061070at2759"/>
<dbReference type="GO" id="GO:0008017">
    <property type="term" value="F:microtubule binding"/>
    <property type="evidence" value="ECO:0007669"/>
    <property type="project" value="TreeGrafter"/>
</dbReference>
<organism evidence="4 5">
    <name type="scientific">Cylindrodendrum hubeiense</name>
    <dbReference type="NCBI Taxonomy" id="595255"/>
    <lineage>
        <taxon>Eukaryota</taxon>
        <taxon>Fungi</taxon>
        <taxon>Dikarya</taxon>
        <taxon>Ascomycota</taxon>
        <taxon>Pezizomycotina</taxon>
        <taxon>Sordariomycetes</taxon>
        <taxon>Hypocreomycetidae</taxon>
        <taxon>Hypocreales</taxon>
        <taxon>Nectriaceae</taxon>
        <taxon>Cylindrodendrum</taxon>
    </lineage>
</organism>
<dbReference type="Pfam" id="PF02212">
    <property type="entry name" value="GED"/>
    <property type="match status" value="1"/>
</dbReference>
<feature type="compositionally biased region" description="Low complexity" evidence="1">
    <location>
        <begin position="601"/>
        <end position="619"/>
    </location>
</feature>
<dbReference type="GO" id="GO:0031623">
    <property type="term" value="P:receptor internalization"/>
    <property type="evidence" value="ECO:0007669"/>
    <property type="project" value="TreeGrafter"/>
</dbReference>
<feature type="compositionally biased region" description="Polar residues" evidence="1">
    <location>
        <begin position="13"/>
        <end position="43"/>
    </location>
</feature>
<dbReference type="PANTHER" id="PTHR11566:SF131">
    <property type="entry name" value="GTPASE, PUTATIVE (AFU_ORTHOLOGUE AFUA_6G07630)-RELATED"/>
    <property type="match status" value="1"/>
</dbReference>
<comment type="caution">
    <text evidence="4">The sequence shown here is derived from an EMBL/GenBank/DDBJ whole genome shotgun (WGS) entry which is preliminary data.</text>
</comment>
<evidence type="ECO:0000313" key="5">
    <source>
        <dbReference type="Proteomes" id="UP000722485"/>
    </source>
</evidence>
<dbReference type="SUPFAM" id="SSF52540">
    <property type="entry name" value="P-loop containing nucleoside triphosphate hydrolases"/>
    <property type="match status" value="1"/>
</dbReference>
<dbReference type="GO" id="GO:0005874">
    <property type="term" value="C:microtubule"/>
    <property type="evidence" value="ECO:0007669"/>
    <property type="project" value="TreeGrafter"/>
</dbReference>
<dbReference type="PROSITE" id="PS51718">
    <property type="entry name" value="G_DYNAMIN_2"/>
    <property type="match status" value="1"/>
</dbReference>
<dbReference type="InterPro" id="IPR003130">
    <property type="entry name" value="GED"/>
</dbReference>
<feature type="compositionally biased region" description="Basic residues" evidence="1">
    <location>
        <begin position="1"/>
        <end position="10"/>
    </location>
</feature>
<evidence type="ECO:0000259" key="2">
    <source>
        <dbReference type="PROSITE" id="PS51388"/>
    </source>
</evidence>
<gene>
    <name evidence="4" type="ORF">G7Z17_g9938</name>
</gene>
<sequence length="966" mass="109114">MPHSTKRRAARGPNSSRNNIIKQDPDSTAEQTSPEGSATFTNTDRGRGSSNTSNFGGSSTYLAVDQSFYRHGRSDAPTPSERITEPEPLLREMRMRAPISVAAAESPISLDPGESFFHTSFQDIGKKLKACNDTLGELQQLGVSHDVQLPELVLVGDQSAGKSSLMSGLANLELPRSEGTCTRCPLHIRVSRNNDWSCRVWLRKEYSYQPPNGRSITETDVTENDPFYPWRKLPNTAVHEFKTMHEKNEIEDVLRWAQIAILNDDKSHKLFVPGSGSIALNTPIAKAADEVTAKFSPNIVALEIKGPELPDLSFYDMPGIFQNPADARDDYLVHVVRNLSKSYIQHPSAIILCSMPMNSDAENSSTFGLTRRLGALNRTIGVLTKADLIPEGGNHDQWLSIMKGEAHQTGFGYFITSRPQGKDLEELNEWEELVFEAHSFERWPSNFHCFSERCGIEKLKTFLSKRLSEEFTKSLPKIKYTLKQHLEQINNQLGKLPELPGNVELEVQTGIMEFGEHARSELRPAEFSKRFGPLPDNFRDCLIEMKPKFTLKDASDSPVVEISDDESDAGSTMGVVTPTSKRRNMGPPTTPAKRQRMEQLGNANPQNGHNGNNGNNGNGYIKPEEGRGSLPPRPSPAAQRPQFPEPFAQFSRVGRGFRTLRQVRDEIKAKTRAGMPDIITEEVYNDLCREAIKPWDGPMKAFLDQIMRLLHNLLEAALKKSFDRLNKRLIYQESRKLLRGYLDERRKETLTALAVVYRLETFGLFTINREAFYRCRAAEEILLSRYRHEMRMKAHGYSDGRAPDAWEGLTEEKRAQDRKRREADIIKIGPDPFERELEVISYVRGYYRLAALRFADSVALHITNGMIPEIQRQLPYYLDEKLGLRGPDASRVYEHLMEEDEATATKRETLKGEREKFVKALASIEGLETGAESNELLREELYEESQEAEETDAMMSGAIQEENGEA</sequence>
<evidence type="ECO:0000313" key="4">
    <source>
        <dbReference type="EMBL" id="KAF7544453.1"/>
    </source>
</evidence>
<dbReference type="GO" id="GO:0003924">
    <property type="term" value="F:GTPase activity"/>
    <property type="evidence" value="ECO:0007669"/>
    <property type="project" value="InterPro"/>
</dbReference>
<dbReference type="EMBL" id="JAANBB010000303">
    <property type="protein sequence ID" value="KAF7544453.1"/>
    <property type="molecule type" value="Genomic_DNA"/>
</dbReference>
<feature type="region of interest" description="Disordered" evidence="1">
    <location>
        <begin position="553"/>
        <end position="642"/>
    </location>
</feature>
<evidence type="ECO:0000256" key="1">
    <source>
        <dbReference type="SAM" id="MobiDB-lite"/>
    </source>
</evidence>
<name>A0A9P5L583_9HYPO</name>
<feature type="compositionally biased region" description="Acidic residues" evidence="1">
    <location>
        <begin position="942"/>
        <end position="952"/>
    </location>
</feature>
<proteinExistence type="predicted"/>
<dbReference type="Pfam" id="PF00350">
    <property type="entry name" value="Dynamin_N"/>
    <property type="match status" value="1"/>
</dbReference>
<dbReference type="Gene3D" id="1.20.120.1240">
    <property type="entry name" value="Dynamin, middle domain"/>
    <property type="match status" value="1"/>
</dbReference>
<dbReference type="InterPro" id="IPR045063">
    <property type="entry name" value="Dynamin_N"/>
</dbReference>
<dbReference type="CDD" id="cd08771">
    <property type="entry name" value="DLP_1"/>
    <property type="match status" value="1"/>
</dbReference>
<dbReference type="GO" id="GO:0005737">
    <property type="term" value="C:cytoplasm"/>
    <property type="evidence" value="ECO:0007669"/>
    <property type="project" value="TreeGrafter"/>
</dbReference>
<dbReference type="InterPro" id="IPR022812">
    <property type="entry name" value="Dynamin"/>
</dbReference>
<dbReference type="PANTHER" id="PTHR11566">
    <property type="entry name" value="DYNAMIN"/>
    <property type="match status" value="1"/>
</dbReference>